<accession>A0ABR8CAL6</accession>
<evidence type="ECO:0000313" key="3">
    <source>
        <dbReference type="EMBL" id="MBD2317425.1"/>
    </source>
</evidence>
<reference evidence="3 4" key="1">
    <citation type="journal article" date="2020" name="ISME J.">
        <title>Comparative genomics reveals insights into cyanobacterial evolution and habitat adaptation.</title>
        <authorList>
            <person name="Chen M.Y."/>
            <person name="Teng W.K."/>
            <person name="Zhao L."/>
            <person name="Hu C.X."/>
            <person name="Zhou Y.K."/>
            <person name="Han B.P."/>
            <person name="Song L.R."/>
            <person name="Shu W.S."/>
        </authorList>
    </citation>
    <scope>NUCLEOTIDE SEQUENCE [LARGE SCALE GENOMIC DNA]</scope>
    <source>
        <strain evidence="3 4">FACHB-1050</strain>
    </source>
</reference>
<feature type="transmembrane region" description="Helical" evidence="1">
    <location>
        <begin position="20"/>
        <end position="41"/>
    </location>
</feature>
<dbReference type="InterPro" id="IPR011990">
    <property type="entry name" value="TPR-like_helical_dom_sf"/>
</dbReference>
<evidence type="ECO:0000256" key="1">
    <source>
        <dbReference type="SAM" id="Phobius"/>
    </source>
</evidence>
<evidence type="ECO:0000259" key="2">
    <source>
        <dbReference type="Pfam" id="PF12770"/>
    </source>
</evidence>
<keyword evidence="4" id="KW-1185">Reference proteome</keyword>
<keyword evidence="1" id="KW-0812">Transmembrane</keyword>
<dbReference type="Gene3D" id="1.25.40.10">
    <property type="entry name" value="Tetratricopeptide repeat domain"/>
    <property type="match status" value="3"/>
</dbReference>
<dbReference type="PANTHER" id="PTHR10098:SF112">
    <property type="entry name" value="SLR0380 PROTEIN"/>
    <property type="match status" value="1"/>
</dbReference>
<sequence length="880" mass="97957">MKFAIATARKFWQIINKKKLTFLLMLAIATYCSITIIQPAIATRNQTADNPNLSTQLSQSNQPSLIEQGSRLYAQGNLTEAVATWQKALFTYRLRQNTITEKLRAQLNEALCLNYLSMAYQELGEWEQAQETIAQSANLLDSQLLASKEGLAIAARISNTQGSLQLAMGNPQAALDNWKIAAERYTQLDDEIGLLGSQTNQAQALQALGLFRLASEQLEAIELRLQKQPDSLLKSVALHSLGTTLQTLGDLAKSQKILEQSLAISQKLNNPAESSATLISIGNNFRFIKDIDGALQKYEQAAKTSPVSILRLEAQALSLSLLVESDRLQQVQPLWQQIEPDLTKLQPSRRSVYLSVNLSESLMKIKDANARPVTPSRIAELLTVALRQAQSIQDRRAESFAIGALGGLYEQNQQLTEAYQLSQRALVLAQSISADDLLYRWKWLSGRILNKQGKSDLAIEAYRQAVQSIQNLRRELVASSPEVQFAFRDRIEPIYRELVSLLLKSDKPSQENLIQARLTLESLQVVELENFFRAACLNIQPQQIDAVDSNSAVIYSAILSDRLALILSLPKEPLQYFSSNISQTELEESADQFLQALNPAFSERIRLKVSQKLYDLIIRPSETALAEKQIKNLVFVLDGSLRNLPMSALHDGKQYAIEKYSMALTPGLQILGAKPLDRGQLKVWLGGLSEARQGFTELQGVKFEASQISKQIPTELELNSDFTKTSLQKGLSEAGTAIVHLATHGQFSSDPDSTFILAWDDRVTVPDFYKFLRDRTDNRKQPLELLVLSACKTAEGDVKAILGLAGIALRSGARSTIGSLWAVNDDSTSQLMSNFYDILTKQPTISKAEALQQSQLSVLKDPQYRHPYYWAAFVLVGSWL</sequence>
<name>A0ABR8CAL6_9CYAN</name>
<dbReference type="Pfam" id="PF12770">
    <property type="entry name" value="CHAT"/>
    <property type="match status" value="1"/>
</dbReference>
<dbReference type="Pfam" id="PF13181">
    <property type="entry name" value="TPR_8"/>
    <property type="match status" value="1"/>
</dbReference>
<dbReference type="RefSeq" id="WP_190578268.1">
    <property type="nucleotide sequence ID" value="NZ_CAWPQU010000007.1"/>
</dbReference>
<dbReference type="SUPFAM" id="SSF48452">
    <property type="entry name" value="TPR-like"/>
    <property type="match status" value="3"/>
</dbReference>
<dbReference type="PANTHER" id="PTHR10098">
    <property type="entry name" value="RAPSYN-RELATED"/>
    <property type="match status" value="1"/>
</dbReference>
<dbReference type="InterPro" id="IPR019734">
    <property type="entry name" value="TPR_rpt"/>
</dbReference>
<organism evidence="3 4">
    <name type="scientific">Phormidium tenue FACHB-1050</name>
    <dbReference type="NCBI Taxonomy" id="2692857"/>
    <lineage>
        <taxon>Bacteria</taxon>
        <taxon>Bacillati</taxon>
        <taxon>Cyanobacteriota</taxon>
        <taxon>Cyanophyceae</taxon>
        <taxon>Oscillatoriophycideae</taxon>
        <taxon>Oscillatoriales</taxon>
        <taxon>Oscillatoriaceae</taxon>
        <taxon>Phormidium</taxon>
    </lineage>
</organism>
<feature type="domain" description="CHAT" evidence="2">
    <location>
        <begin position="608"/>
        <end position="878"/>
    </location>
</feature>
<gene>
    <name evidence="3" type="ORF">H6G05_11290</name>
</gene>
<protein>
    <submittedName>
        <fullName evidence="3">CHAT domain-containing protein</fullName>
    </submittedName>
</protein>
<keyword evidence="1" id="KW-1133">Transmembrane helix</keyword>
<keyword evidence="1" id="KW-0472">Membrane</keyword>
<dbReference type="SMART" id="SM00028">
    <property type="entry name" value="TPR"/>
    <property type="match status" value="6"/>
</dbReference>
<dbReference type="Proteomes" id="UP000618445">
    <property type="component" value="Unassembled WGS sequence"/>
</dbReference>
<proteinExistence type="predicted"/>
<dbReference type="InterPro" id="IPR024983">
    <property type="entry name" value="CHAT_dom"/>
</dbReference>
<comment type="caution">
    <text evidence="3">The sequence shown here is derived from an EMBL/GenBank/DDBJ whole genome shotgun (WGS) entry which is preliminary data.</text>
</comment>
<evidence type="ECO:0000313" key="4">
    <source>
        <dbReference type="Proteomes" id="UP000618445"/>
    </source>
</evidence>
<dbReference type="EMBL" id="JACJQY010000015">
    <property type="protein sequence ID" value="MBD2317425.1"/>
    <property type="molecule type" value="Genomic_DNA"/>
</dbReference>
<dbReference type="Pfam" id="PF13424">
    <property type="entry name" value="TPR_12"/>
    <property type="match status" value="1"/>
</dbReference>